<dbReference type="GO" id="GO:0008168">
    <property type="term" value="F:methyltransferase activity"/>
    <property type="evidence" value="ECO:0007669"/>
    <property type="project" value="UniProtKB-KW"/>
</dbReference>
<proteinExistence type="predicted"/>
<evidence type="ECO:0000313" key="2">
    <source>
        <dbReference type="Proteomes" id="UP001287356"/>
    </source>
</evidence>
<dbReference type="AlphaFoldDB" id="A0AAE0NII1"/>
<dbReference type="InterPro" id="IPR051052">
    <property type="entry name" value="Diverse_substrate_MTase"/>
</dbReference>
<name>A0AAE0NII1_9PEZI</name>
<organism evidence="1 2">
    <name type="scientific">Lasiosphaeria ovina</name>
    <dbReference type="NCBI Taxonomy" id="92902"/>
    <lineage>
        <taxon>Eukaryota</taxon>
        <taxon>Fungi</taxon>
        <taxon>Dikarya</taxon>
        <taxon>Ascomycota</taxon>
        <taxon>Pezizomycotina</taxon>
        <taxon>Sordariomycetes</taxon>
        <taxon>Sordariomycetidae</taxon>
        <taxon>Sordariales</taxon>
        <taxon>Lasiosphaeriaceae</taxon>
        <taxon>Lasiosphaeria</taxon>
    </lineage>
</organism>
<accession>A0AAE0NII1</accession>
<comment type="caution">
    <text evidence="1">The sequence shown here is derived from an EMBL/GenBank/DDBJ whole genome shotgun (WGS) entry which is preliminary data.</text>
</comment>
<dbReference type="GO" id="GO:0032259">
    <property type="term" value="P:methylation"/>
    <property type="evidence" value="ECO:0007669"/>
    <property type="project" value="UniProtKB-KW"/>
</dbReference>
<dbReference type="EMBL" id="JAULSN010000001">
    <property type="protein sequence ID" value="KAK3382107.1"/>
    <property type="molecule type" value="Genomic_DNA"/>
</dbReference>
<dbReference type="Gene3D" id="3.40.50.150">
    <property type="entry name" value="Vaccinia Virus protein VP39"/>
    <property type="match status" value="1"/>
</dbReference>
<dbReference type="Proteomes" id="UP001287356">
    <property type="component" value="Unassembled WGS sequence"/>
</dbReference>
<gene>
    <name evidence="1" type="ORF">B0T24DRAFT_600502</name>
</gene>
<reference evidence="1" key="1">
    <citation type="journal article" date="2023" name="Mol. Phylogenet. Evol.">
        <title>Genome-scale phylogeny and comparative genomics of the fungal order Sordariales.</title>
        <authorList>
            <person name="Hensen N."/>
            <person name="Bonometti L."/>
            <person name="Westerberg I."/>
            <person name="Brannstrom I.O."/>
            <person name="Guillou S."/>
            <person name="Cros-Aarteil S."/>
            <person name="Calhoun S."/>
            <person name="Haridas S."/>
            <person name="Kuo A."/>
            <person name="Mondo S."/>
            <person name="Pangilinan J."/>
            <person name="Riley R."/>
            <person name="LaButti K."/>
            <person name="Andreopoulos B."/>
            <person name="Lipzen A."/>
            <person name="Chen C."/>
            <person name="Yan M."/>
            <person name="Daum C."/>
            <person name="Ng V."/>
            <person name="Clum A."/>
            <person name="Steindorff A."/>
            <person name="Ohm R.A."/>
            <person name="Martin F."/>
            <person name="Silar P."/>
            <person name="Natvig D.O."/>
            <person name="Lalanne C."/>
            <person name="Gautier V."/>
            <person name="Ament-Velasquez S.L."/>
            <person name="Kruys A."/>
            <person name="Hutchinson M.I."/>
            <person name="Powell A.J."/>
            <person name="Barry K."/>
            <person name="Miller A.N."/>
            <person name="Grigoriev I.V."/>
            <person name="Debuchy R."/>
            <person name="Gladieux P."/>
            <person name="Hiltunen Thoren M."/>
            <person name="Johannesson H."/>
        </authorList>
    </citation>
    <scope>NUCLEOTIDE SEQUENCE</scope>
    <source>
        <strain evidence="1">CBS 958.72</strain>
    </source>
</reference>
<protein>
    <submittedName>
        <fullName evidence="1">Methyltransferase</fullName>
    </submittedName>
</protein>
<sequence length="180" mass="20130">MSAFWPRAAQLLKPGGSMALWTSGSMRVHPSMPNHAAIQAAIDKLEKVLEDYMVLGNRLTHDLYVDLPLPWTLETPVPEFDKTTFLRKEWGRDGAPEPGDQFYAGQQSADLDMLEMVLGTTSPVTRWREAHPDAVGTERDVVRIMRREIERLLHEAGVEKGREVLKGGVAGVLLMVKKKA</sequence>
<dbReference type="PANTHER" id="PTHR44942:SF10">
    <property type="entry name" value="METHYLTRANSFERASE TYPE 11 DOMAIN-CONTAINING PROTEIN"/>
    <property type="match status" value="1"/>
</dbReference>
<keyword evidence="2" id="KW-1185">Reference proteome</keyword>
<dbReference type="PANTHER" id="PTHR44942">
    <property type="entry name" value="METHYLTRANSF_11 DOMAIN-CONTAINING PROTEIN"/>
    <property type="match status" value="1"/>
</dbReference>
<keyword evidence="1" id="KW-0808">Transferase</keyword>
<keyword evidence="1" id="KW-0489">Methyltransferase</keyword>
<evidence type="ECO:0000313" key="1">
    <source>
        <dbReference type="EMBL" id="KAK3382107.1"/>
    </source>
</evidence>
<dbReference type="InterPro" id="IPR029063">
    <property type="entry name" value="SAM-dependent_MTases_sf"/>
</dbReference>
<reference evidence="1" key="2">
    <citation type="submission" date="2023-06" db="EMBL/GenBank/DDBJ databases">
        <authorList>
            <consortium name="Lawrence Berkeley National Laboratory"/>
            <person name="Haridas S."/>
            <person name="Hensen N."/>
            <person name="Bonometti L."/>
            <person name="Westerberg I."/>
            <person name="Brannstrom I.O."/>
            <person name="Guillou S."/>
            <person name="Cros-Aarteil S."/>
            <person name="Calhoun S."/>
            <person name="Kuo A."/>
            <person name="Mondo S."/>
            <person name="Pangilinan J."/>
            <person name="Riley R."/>
            <person name="Labutti K."/>
            <person name="Andreopoulos B."/>
            <person name="Lipzen A."/>
            <person name="Chen C."/>
            <person name="Yanf M."/>
            <person name="Daum C."/>
            <person name="Ng V."/>
            <person name="Clum A."/>
            <person name="Steindorff A."/>
            <person name="Ohm R."/>
            <person name="Martin F."/>
            <person name="Silar P."/>
            <person name="Natvig D."/>
            <person name="Lalanne C."/>
            <person name="Gautier V."/>
            <person name="Ament-Velasquez S.L."/>
            <person name="Kruys A."/>
            <person name="Hutchinson M.I."/>
            <person name="Powell A.J."/>
            <person name="Barry K."/>
            <person name="Miller A.N."/>
            <person name="Grigoriev I.V."/>
            <person name="Debuchy R."/>
            <person name="Gladieux P."/>
            <person name="Thoren M.H."/>
            <person name="Johannesson H."/>
        </authorList>
    </citation>
    <scope>NUCLEOTIDE SEQUENCE</scope>
    <source>
        <strain evidence="1">CBS 958.72</strain>
    </source>
</reference>